<dbReference type="AlphaFoldDB" id="A0A2V3IGB0"/>
<name>A0A2V3IGB0_9FLOR</name>
<organism evidence="2 3">
    <name type="scientific">Gracilariopsis chorda</name>
    <dbReference type="NCBI Taxonomy" id="448386"/>
    <lineage>
        <taxon>Eukaryota</taxon>
        <taxon>Rhodophyta</taxon>
        <taxon>Florideophyceae</taxon>
        <taxon>Rhodymeniophycidae</taxon>
        <taxon>Gracilariales</taxon>
        <taxon>Gracilariaceae</taxon>
        <taxon>Gracilariopsis</taxon>
    </lineage>
</organism>
<protein>
    <submittedName>
        <fullName evidence="2">Uncharacterized protein</fullName>
    </submittedName>
</protein>
<evidence type="ECO:0000256" key="1">
    <source>
        <dbReference type="SAM" id="Phobius"/>
    </source>
</evidence>
<keyword evidence="3" id="KW-1185">Reference proteome</keyword>
<feature type="transmembrane region" description="Helical" evidence="1">
    <location>
        <begin position="50"/>
        <end position="83"/>
    </location>
</feature>
<dbReference type="EMBL" id="NBIV01000234">
    <property type="protein sequence ID" value="PXF41135.1"/>
    <property type="molecule type" value="Genomic_DNA"/>
</dbReference>
<keyword evidence="1" id="KW-1133">Transmembrane helix</keyword>
<gene>
    <name evidence="2" type="ORF">BWQ96_09167</name>
</gene>
<evidence type="ECO:0000313" key="2">
    <source>
        <dbReference type="EMBL" id="PXF41135.1"/>
    </source>
</evidence>
<comment type="caution">
    <text evidence="2">The sequence shown here is derived from an EMBL/GenBank/DDBJ whole genome shotgun (WGS) entry which is preliminary data.</text>
</comment>
<proteinExistence type="predicted"/>
<dbReference type="Proteomes" id="UP000247409">
    <property type="component" value="Unassembled WGS sequence"/>
</dbReference>
<keyword evidence="1" id="KW-0472">Membrane</keyword>
<evidence type="ECO:0000313" key="3">
    <source>
        <dbReference type="Proteomes" id="UP000247409"/>
    </source>
</evidence>
<keyword evidence="1" id="KW-0812">Transmembrane</keyword>
<sequence length="194" mass="21272">MKFEALSILHLPTSLSFISHSSSVFRHRGFRTRILVNTSARSCKPLLLDRMLLAVLALVVLHLFPSSAILTIAKTIAVLWPLLHPMLIGSRRNVQLRLRANESPPLLIAGELQVKNTDRGTLARVFDGSEMCLRSKPLVTSSNANEHAGSPACAVVIGGRIIDIAVRNSHLALYSCVRRRAFDNICSALLAECN</sequence>
<accession>A0A2V3IGB0</accession>
<reference evidence="2 3" key="1">
    <citation type="journal article" date="2018" name="Mol. Biol. Evol.">
        <title>Analysis of the draft genome of the red seaweed Gracilariopsis chorda provides insights into genome size evolution in Rhodophyta.</title>
        <authorList>
            <person name="Lee J."/>
            <person name="Yang E.C."/>
            <person name="Graf L."/>
            <person name="Yang J.H."/>
            <person name="Qiu H."/>
            <person name="Zel Zion U."/>
            <person name="Chan C.X."/>
            <person name="Stephens T.G."/>
            <person name="Weber A.P.M."/>
            <person name="Boo G.H."/>
            <person name="Boo S.M."/>
            <person name="Kim K.M."/>
            <person name="Shin Y."/>
            <person name="Jung M."/>
            <person name="Lee S.J."/>
            <person name="Yim H.S."/>
            <person name="Lee J.H."/>
            <person name="Bhattacharya D."/>
            <person name="Yoon H.S."/>
        </authorList>
    </citation>
    <scope>NUCLEOTIDE SEQUENCE [LARGE SCALE GENOMIC DNA]</scope>
    <source>
        <strain evidence="2 3">SKKU-2015</strain>
        <tissue evidence="2">Whole body</tissue>
    </source>
</reference>